<accession>A0A8J3NFE3</accession>
<evidence type="ECO:0000259" key="1">
    <source>
        <dbReference type="Pfam" id="PF12697"/>
    </source>
</evidence>
<gene>
    <name evidence="2" type="ORF">Aru02nite_56840</name>
</gene>
<dbReference type="EMBL" id="BOMB01000033">
    <property type="protein sequence ID" value="GID14795.1"/>
    <property type="molecule type" value="Genomic_DNA"/>
</dbReference>
<dbReference type="GO" id="GO:0003824">
    <property type="term" value="F:catalytic activity"/>
    <property type="evidence" value="ECO:0007669"/>
    <property type="project" value="UniProtKB-ARBA"/>
</dbReference>
<dbReference type="SUPFAM" id="SSF53474">
    <property type="entry name" value="alpha/beta-Hydrolases"/>
    <property type="match status" value="1"/>
</dbReference>
<feature type="domain" description="AB hydrolase-1" evidence="1">
    <location>
        <begin position="66"/>
        <end position="227"/>
    </location>
</feature>
<dbReference type="Pfam" id="PF12697">
    <property type="entry name" value="Abhydrolase_6"/>
    <property type="match status" value="1"/>
</dbReference>
<organism evidence="2 3">
    <name type="scientific">Actinocatenispora rupis</name>
    <dbReference type="NCBI Taxonomy" id="519421"/>
    <lineage>
        <taxon>Bacteria</taxon>
        <taxon>Bacillati</taxon>
        <taxon>Actinomycetota</taxon>
        <taxon>Actinomycetes</taxon>
        <taxon>Micromonosporales</taxon>
        <taxon>Micromonosporaceae</taxon>
        <taxon>Actinocatenispora</taxon>
    </lineage>
</organism>
<dbReference type="Gene3D" id="3.40.50.1820">
    <property type="entry name" value="alpha/beta hydrolase"/>
    <property type="match status" value="1"/>
</dbReference>
<reference evidence="2" key="1">
    <citation type="submission" date="2021-01" db="EMBL/GenBank/DDBJ databases">
        <title>Whole genome shotgun sequence of Actinocatenispora rupis NBRC 107355.</title>
        <authorList>
            <person name="Komaki H."/>
            <person name="Tamura T."/>
        </authorList>
    </citation>
    <scope>NUCLEOTIDE SEQUENCE</scope>
    <source>
        <strain evidence="2">NBRC 107355</strain>
    </source>
</reference>
<proteinExistence type="predicted"/>
<protein>
    <recommendedName>
        <fullName evidence="1">AB hydrolase-1 domain-containing protein</fullName>
    </recommendedName>
</protein>
<keyword evidence="3" id="KW-1185">Reference proteome</keyword>
<dbReference type="AlphaFoldDB" id="A0A8J3NFE3"/>
<dbReference type="InterPro" id="IPR029058">
    <property type="entry name" value="AB_hydrolase_fold"/>
</dbReference>
<dbReference type="Proteomes" id="UP000612808">
    <property type="component" value="Unassembled WGS sequence"/>
</dbReference>
<evidence type="ECO:0000313" key="2">
    <source>
        <dbReference type="EMBL" id="GID14795.1"/>
    </source>
</evidence>
<dbReference type="RefSeq" id="WP_203662731.1">
    <property type="nucleotide sequence ID" value="NZ_BAAAZM010000012.1"/>
</dbReference>
<sequence length="240" mass="25404">MNGDGSRATVRVAPTRVWRRWDWAKPVRPAQREVRRAVPSAETTAAPLLFVPDLHDPGAAAALDPWLAAATDHGRAGHAVSPRGMGATRGRRFGVTRREWVHDVVQEAVALPRRAVLVGHGTGAWLVAHALHRYPAAAVVLVEPVGLPGHRFPGLGPLLRRPRIGRSLLLGRDPARPAQAPPLLVAGGGAYPAKALTALAVRYGARGERLPVGTPGALPDLAPVLAWLDEVVPAPDAQLA</sequence>
<evidence type="ECO:0000313" key="3">
    <source>
        <dbReference type="Proteomes" id="UP000612808"/>
    </source>
</evidence>
<name>A0A8J3NFE3_9ACTN</name>
<comment type="caution">
    <text evidence="2">The sequence shown here is derived from an EMBL/GenBank/DDBJ whole genome shotgun (WGS) entry which is preliminary data.</text>
</comment>
<dbReference type="InterPro" id="IPR000073">
    <property type="entry name" value="AB_hydrolase_1"/>
</dbReference>